<dbReference type="InterPro" id="IPR001119">
    <property type="entry name" value="SLH_dom"/>
</dbReference>
<dbReference type="CDD" id="cd00063">
    <property type="entry name" value="FN3"/>
    <property type="match status" value="2"/>
</dbReference>
<protein>
    <recommendedName>
        <fullName evidence="11">S-layer homology domain-containing protein</fullName>
    </recommendedName>
</protein>
<evidence type="ECO:0000259" key="7">
    <source>
        <dbReference type="PROSITE" id="PS50853"/>
    </source>
</evidence>
<dbReference type="PROSITE" id="PS50853">
    <property type="entry name" value="FN3"/>
    <property type="match status" value="2"/>
</dbReference>
<feature type="domain" description="Fibronectin type-III" evidence="7">
    <location>
        <begin position="518"/>
        <end position="608"/>
    </location>
</feature>
<evidence type="ECO:0000256" key="5">
    <source>
        <dbReference type="SAM" id="MobiDB-lite"/>
    </source>
</evidence>
<evidence type="ECO:0000259" key="8">
    <source>
        <dbReference type="PROSITE" id="PS51272"/>
    </source>
</evidence>
<dbReference type="AlphaFoldDB" id="A0A4Q9DKI0"/>
<evidence type="ECO:0000256" key="6">
    <source>
        <dbReference type="SAM" id="Phobius"/>
    </source>
</evidence>
<gene>
    <name evidence="9" type="ORF">EYB31_28250</name>
</gene>
<dbReference type="SUPFAM" id="SSF49265">
    <property type="entry name" value="Fibronectin type III"/>
    <property type="match status" value="1"/>
</dbReference>
<comment type="caution">
    <text evidence="9">The sequence shown here is derived from an EMBL/GenBank/DDBJ whole genome shotgun (WGS) entry which is preliminary data.</text>
</comment>
<keyword evidence="4" id="KW-0624">Polysaccharide degradation</keyword>
<dbReference type="Pfam" id="PF00395">
    <property type="entry name" value="SLH"/>
    <property type="match status" value="3"/>
</dbReference>
<dbReference type="SUPFAM" id="SSF81296">
    <property type="entry name" value="E set domains"/>
    <property type="match status" value="1"/>
</dbReference>
<dbReference type="Gene3D" id="2.60.40.10">
    <property type="entry name" value="Immunoglobulins"/>
    <property type="match status" value="3"/>
</dbReference>
<keyword evidence="10" id="KW-1185">Reference proteome</keyword>
<dbReference type="InterPro" id="IPR013783">
    <property type="entry name" value="Ig-like_fold"/>
</dbReference>
<accession>A0A4Q9DKI0</accession>
<sequence>MESDSSSDEIGEKMEVTQMSFKTKLLKCVTLAVVALTIAASLFTGTVSAVTGATGAVVTAGTTFTRGQDVDFNVDLANLNLLDSTGFKSATIDVKIPSIYFEVTPFVTNSSPNVYTYNNGTWSRGPLLTDTSKYTYTSFTAYVGNEYTDIMFTVTASSGNLIPTGNIRLITVPVRVKANAPTNNLPYGAFAWVDGATLIGSNNTSYGDMDNAIANVTATFTITNGPLSSTLTPATASFDKYTPANATTSIALNGNTLSDITLNGTSIGQTNYTFDSIANTVTIKKEYLSTLGLGDQTFTFDMNAGTDPTFKVTISDTTPVVNAAAPTIDTQPADLTVYAEEPAHLQVAATISDAGALSYQWYSNTSNSNSGGTLINGATNAAFDAPSTVVGATYYYAEVTNTNSLVNGSQTAHTTSRAAKVTVNIPNPPSSPQNLTAGYGNREVLLNWGTVTGATYYQVYMTTVSGQYGAEPSATVTNAAYTVQGLNNGTPYYFIVKAGNLGGISAGSNEAGATPVTVPSIPTNVSAVAGIGQAFVSFTAPDDNGGTPITGYEVTSSPGDVTVTGTASPVTVTGLMPLTSYTFTVKAINGEGKSPASASTEAVITRLSSSSSSSSGTSPSAGTASTDTTSQGAEILVNGKMESAGQVSTETINGQSVTTVVIDQTKLESTLAAEGMDAVVTIPVKSNSNVVIGELNGEAVKSMEASQAVLEIKTDSATYKIPAQQFNIDALRNQIGNSIALQDLKIQIEIAQPSADTVKRVETAASQGAFTLVVPPINFTVTGTYGDQKVEITQFNAYVERTITLPEDIDPSKITTGVVVDPDGTTRHVPTKVVFKDGKYVAVINSLTNSTYSVVYHPLTFGDTADHWAKAAISDMGSRMVIDGTGNGLFSPEKHITRAEFAAMMVRGLGLKLENGTSSFSDVKAGDWYSGVIHTAYTNHLISGFEDGSFRPGESITREQAMVIIAKAMNITGLKSKLPAKTQQLSLSPYEDALSAAEWAQAGIADSLEAGIVGGRSDKQLAPKALVTRAEVAAMVQRLLQKSDLIQ</sequence>
<organism evidence="9 10">
    <name type="scientific">Paenibacillus thalictri</name>
    <dbReference type="NCBI Taxonomy" id="2527873"/>
    <lineage>
        <taxon>Bacteria</taxon>
        <taxon>Bacillati</taxon>
        <taxon>Bacillota</taxon>
        <taxon>Bacilli</taxon>
        <taxon>Bacillales</taxon>
        <taxon>Paenibacillaceae</taxon>
        <taxon>Paenibacillus</taxon>
    </lineage>
</organism>
<feature type="domain" description="SLH" evidence="8">
    <location>
        <begin position="856"/>
        <end position="919"/>
    </location>
</feature>
<keyword evidence="6" id="KW-0472">Membrane</keyword>
<evidence type="ECO:0008006" key="11">
    <source>
        <dbReference type="Google" id="ProtNLM"/>
    </source>
</evidence>
<evidence type="ECO:0000313" key="9">
    <source>
        <dbReference type="EMBL" id="TBL72649.1"/>
    </source>
</evidence>
<evidence type="ECO:0000313" key="10">
    <source>
        <dbReference type="Proteomes" id="UP000293142"/>
    </source>
</evidence>
<dbReference type="InterPro" id="IPR014756">
    <property type="entry name" value="Ig_E-set"/>
</dbReference>
<feature type="region of interest" description="Disordered" evidence="5">
    <location>
        <begin position="608"/>
        <end position="630"/>
    </location>
</feature>
<dbReference type="GO" id="GO:0030245">
    <property type="term" value="P:cellulose catabolic process"/>
    <property type="evidence" value="ECO:0007669"/>
    <property type="project" value="UniProtKB-KW"/>
</dbReference>
<feature type="transmembrane region" description="Helical" evidence="6">
    <location>
        <begin position="28"/>
        <end position="50"/>
    </location>
</feature>
<dbReference type="PROSITE" id="PS51272">
    <property type="entry name" value="SLH"/>
    <property type="match status" value="3"/>
</dbReference>
<keyword evidence="2" id="KW-0136">Cellulose degradation</keyword>
<dbReference type="Pfam" id="PF03442">
    <property type="entry name" value="CBM_X2"/>
    <property type="match status" value="1"/>
</dbReference>
<keyword evidence="6" id="KW-1133">Transmembrane helix</keyword>
<evidence type="ECO:0000256" key="3">
    <source>
        <dbReference type="ARBA" id="ARBA00023277"/>
    </source>
</evidence>
<dbReference type="Proteomes" id="UP000293142">
    <property type="component" value="Unassembled WGS sequence"/>
</dbReference>
<feature type="domain" description="SLH" evidence="8">
    <location>
        <begin position="987"/>
        <end position="1047"/>
    </location>
</feature>
<dbReference type="OrthoDB" id="663332at2"/>
<evidence type="ECO:0000256" key="1">
    <source>
        <dbReference type="ARBA" id="ARBA00022729"/>
    </source>
</evidence>
<evidence type="ECO:0000256" key="4">
    <source>
        <dbReference type="ARBA" id="ARBA00023326"/>
    </source>
</evidence>
<dbReference type="InterPro" id="IPR003961">
    <property type="entry name" value="FN3_dom"/>
</dbReference>
<dbReference type="PANTHER" id="PTHR43308">
    <property type="entry name" value="OUTER MEMBRANE PROTEIN ALPHA-RELATED"/>
    <property type="match status" value="1"/>
</dbReference>
<feature type="domain" description="Fibronectin type-III" evidence="7">
    <location>
        <begin position="428"/>
        <end position="517"/>
    </location>
</feature>
<dbReference type="EMBL" id="SIRE01000023">
    <property type="protein sequence ID" value="TBL72649.1"/>
    <property type="molecule type" value="Genomic_DNA"/>
</dbReference>
<dbReference type="InterPro" id="IPR036116">
    <property type="entry name" value="FN3_sf"/>
</dbReference>
<evidence type="ECO:0000256" key="2">
    <source>
        <dbReference type="ARBA" id="ARBA00023001"/>
    </source>
</evidence>
<name>A0A4Q9DKI0_9BACL</name>
<dbReference type="PANTHER" id="PTHR43308:SF5">
    <property type="entry name" value="S-LAYER PROTEIN _ PEPTIDOGLYCAN ENDO-BETA-N-ACETYLGLUCOSAMINIDASE"/>
    <property type="match status" value="1"/>
</dbReference>
<reference evidence="9 10" key="1">
    <citation type="submission" date="2019-02" db="EMBL/GenBank/DDBJ databases">
        <title>Paenibacillus sp. nov., isolated from surface-sterilized tissue of Thalictrum simplex L.</title>
        <authorList>
            <person name="Tuo L."/>
        </authorList>
    </citation>
    <scope>NUCLEOTIDE SEQUENCE [LARGE SCALE GENOMIC DNA]</scope>
    <source>
        <strain evidence="9 10">N2SHLJ1</strain>
    </source>
</reference>
<feature type="domain" description="SLH" evidence="8">
    <location>
        <begin position="920"/>
        <end position="979"/>
    </location>
</feature>
<keyword evidence="1" id="KW-0732">Signal</keyword>
<dbReference type="InterPro" id="IPR051465">
    <property type="entry name" value="Cell_Envelope_Struct_Comp"/>
</dbReference>
<keyword evidence="6" id="KW-0812">Transmembrane</keyword>
<proteinExistence type="predicted"/>
<dbReference type="SMART" id="SM00060">
    <property type="entry name" value="FN3"/>
    <property type="match status" value="2"/>
</dbReference>
<dbReference type="Pfam" id="PF00041">
    <property type="entry name" value="fn3"/>
    <property type="match status" value="1"/>
</dbReference>
<keyword evidence="3" id="KW-0119">Carbohydrate metabolism</keyword>
<dbReference type="InterPro" id="IPR005102">
    <property type="entry name" value="Carbo-bd_X2"/>
</dbReference>